<evidence type="ECO:0000256" key="1">
    <source>
        <dbReference type="ARBA" id="ARBA00023015"/>
    </source>
</evidence>
<feature type="domain" description="HTH tetR-type" evidence="5">
    <location>
        <begin position="10"/>
        <end position="70"/>
    </location>
</feature>
<dbReference type="InterPro" id="IPR001647">
    <property type="entry name" value="HTH_TetR"/>
</dbReference>
<evidence type="ECO:0000256" key="2">
    <source>
        <dbReference type="ARBA" id="ARBA00023125"/>
    </source>
</evidence>
<dbReference type="RefSeq" id="WP_066487772.1">
    <property type="nucleotide sequence ID" value="NZ_JADPQA010000014.1"/>
</dbReference>
<sequence length="199" mass="22263">MTTEREKAKQRKRQELLAAASEIMADVGFARTRLSDVGAAVGISGPGLYRYFDSKETLLSEVLVDISTRLLDGALAILAEHCTGEDAVLDDPSAVLQDLIDFHVEICMTEPDRVRVQERERWNIVAVDSAKIRSLQRSYMNVWTDVLVQVRPDLERSTARMRVQLTAGLIASSRYVNHWAVPDVLRAQLRQMAVAAILV</sequence>
<keyword evidence="3" id="KW-0804">Transcription</keyword>
<dbReference type="AlphaFoldDB" id="A0A540R6B8"/>
<dbReference type="GO" id="GO:0045892">
    <property type="term" value="P:negative regulation of DNA-templated transcription"/>
    <property type="evidence" value="ECO:0007669"/>
    <property type="project" value="UniProtKB-ARBA"/>
</dbReference>
<name>A0A540R6B8_9CORY</name>
<dbReference type="FunFam" id="1.10.10.60:FF:000141">
    <property type="entry name" value="TetR family transcriptional regulator"/>
    <property type="match status" value="1"/>
</dbReference>
<dbReference type="PANTHER" id="PTHR30055:SF226">
    <property type="entry name" value="HTH-TYPE TRANSCRIPTIONAL REGULATOR PKSA"/>
    <property type="match status" value="1"/>
</dbReference>
<evidence type="ECO:0000259" key="5">
    <source>
        <dbReference type="PROSITE" id="PS50977"/>
    </source>
</evidence>
<dbReference type="SUPFAM" id="SSF46689">
    <property type="entry name" value="Homeodomain-like"/>
    <property type="match status" value="1"/>
</dbReference>
<dbReference type="Pfam" id="PF00440">
    <property type="entry name" value="TetR_N"/>
    <property type="match status" value="1"/>
</dbReference>
<dbReference type="InterPro" id="IPR050109">
    <property type="entry name" value="HTH-type_TetR-like_transc_reg"/>
</dbReference>
<keyword evidence="7" id="KW-1185">Reference proteome</keyword>
<proteinExistence type="predicted"/>
<keyword evidence="2 4" id="KW-0238">DNA-binding</keyword>
<dbReference type="PROSITE" id="PS50977">
    <property type="entry name" value="HTH_TETR_2"/>
    <property type="match status" value="1"/>
</dbReference>
<dbReference type="InterPro" id="IPR009057">
    <property type="entry name" value="Homeodomain-like_sf"/>
</dbReference>
<dbReference type="GO" id="GO:0003700">
    <property type="term" value="F:DNA-binding transcription factor activity"/>
    <property type="evidence" value="ECO:0007669"/>
    <property type="project" value="TreeGrafter"/>
</dbReference>
<reference evidence="6 7" key="1">
    <citation type="submission" date="2019-06" db="EMBL/GenBank/DDBJ databases">
        <title>Draft genome of C. phoceense Strain 272.</title>
        <authorList>
            <person name="Pacheco L.G.C."/>
            <person name="Barberis C.M."/>
            <person name="Almuzara M.N."/>
            <person name="Traglia G.M."/>
            <person name="Santos C.S."/>
            <person name="Rocha D.J.P.G."/>
            <person name="Aguiar E.R.G.R."/>
            <person name="Vay C.A."/>
        </authorList>
    </citation>
    <scope>NUCLEOTIDE SEQUENCE [LARGE SCALE GENOMIC DNA]</scope>
    <source>
        <strain evidence="6 7">272</strain>
    </source>
</reference>
<evidence type="ECO:0000313" key="6">
    <source>
        <dbReference type="EMBL" id="TQE43289.1"/>
    </source>
</evidence>
<protein>
    <submittedName>
        <fullName evidence="6">TetR/AcrR family transcriptional regulator</fullName>
    </submittedName>
</protein>
<dbReference type="PRINTS" id="PR00455">
    <property type="entry name" value="HTHTETR"/>
</dbReference>
<dbReference type="EMBL" id="VHIR01000010">
    <property type="protein sequence ID" value="TQE43289.1"/>
    <property type="molecule type" value="Genomic_DNA"/>
</dbReference>
<dbReference type="STRING" id="1686286.GCA_900092335_01077"/>
<dbReference type="Gene3D" id="1.10.357.10">
    <property type="entry name" value="Tetracycline Repressor, domain 2"/>
    <property type="match status" value="1"/>
</dbReference>
<evidence type="ECO:0000256" key="4">
    <source>
        <dbReference type="PROSITE-ProRule" id="PRU00335"/>
    </source>
</evidence>
<dbReference type="GeneID" id="79852345"/>
<dbReference type="Proteomes" id="UP000318080">
    <property type="component" value="Unassembled WGS sequence"/>
</dbReference>
<organism evidence="6 7">
    <name type="scientific">Corynebacterium phoceense</name>
    <dbReference type="NCBI Taxonomy" id="1686286"/>
    <lineage>
        <taxon>Bacteria</taxon>
        <taxon>Bacillati</taxon>
        <taxon>Actinomycetota</taxon>
        <taxon>Actinomycetes</taxon>
        <taxon>Mycobacteriales</taxon>
        <taxon>Corynebacteriaceae</taxon>
        <taxon>Corynebacterium</taxon>
    </lineage>
</organism>
<accession>A0A540R6B8</accession>
<gene>
    <name evidence="6" type="ORF">EJK80_08030</name>
</gene>
<dbReference type="GO" id="GO:0000976">
    <property type="term" value="F:transcription cis-regulatory region binding"/>
    <property type="evidence" value="ECO:0007669"/>
    <property type="project" value="TreeGrafter"/>
</dbReference>
<evidence type="ECO:0000256" key="3">
    <source>
        <dbReference type="ARBA" id="ARBA00023163"/>
    </source>
</evidence>
<evidence type="ECO:0000313" key="7">
    <source>
        <dbReference type="Proteomes" id="UP000318080"/>
    </source>
</evidence>
<dbReference type="Gene3D" id="1.10.10.60">
    <property type="entry name" value="Homeodomain-like"/>
    <property type="match status" value="1"/>
</dbReference>
<feature type="DNA-binding region" description="H-T-H motif" evidence="4">
    <location>
        <begin position="33"/>
        <end position="52"/>
    </location>
</feature>
<comment type="caution">
    <text evidence="6">The sequence shown here is derived from an EMBL/GenBank/DDBJ whole genome shotgun (WGS) entry which is preliminary data.</text>
</comment>
<dbReference type="PANTHER" id="PTHR30055">
    <property type="entry name" value="HTH-TYPE TRANSCRIPTIONAL REGULATOR RUTR"/>
    <property type="match status" value="1"/>
</dbReference>
<keyword evidence="1" id="KW-0805">Transcription regulation</keyword>